<protein>
    <submittedName>
        <fullName evidence="1">Pyridoxamine 5'-phosphate oxidase</fullName>
    </submittedName>
</protein>
<evidence type="ECO:0000313" key="2">
    <source>
        <dbReference type="Proteomes" id="UP000427906"/>
    </source>
</evidence>
<reference evidence="1 2" key="1">
    <citation type="submission" date="2019-11" db="EMBL/GenBank/DDBJ databases">
        <title>Comparative genomics of hydrocarbon-degrading Desulfosarcina strains.</title>
        <authorList>
            <person name="Watanabe M."/>
            <person name="Kojima H."/>
            <person name="Fukui M."/>
        </authorList>
    </citation>
    <scope>NUCLEOTIDE SEQUENCE [LARGE SCALE GENOMIC DNA]</scope>
    <source>
        <strain evidence="1 2">PL12</strain>
    </source>
</reference>
<organism evidence="1 2">
    <name type="scientific">Desulfosarcina alkanivorans</name>
    <dbReference type="NCBI Taxonomy" id="571177"/>
    <lineage>
        <taxon>Bacteria</taxon>
        <taxon>Pseudomonadati</taxon>
        <taxon>Thermodesulfobacteriota</taxon>
        <taxon>Desulfobacteria</taxon>
        <taxon>Desulfobacterales</taxon>
        <taxon>Desulfosarcinaceae</taxon>
        <taxon>Desulfosarcina</taxon>
    </lineage>
</organism>
<dbReference type="PANTHER" id="PTHR40660:SF1">
    <property type="entry name" value="5'-PHOSPHATE OXIDASE PUTATIVE DOMAIN-CONTAINING PROTEIN-RELATED"/>
    <property type="match status" value="1"/>
</dbReference>
<dbReference type="InterPro" id="IPR012349">
    <property type="entry name" value="Split_barrel_FMN-bd"/>
</dbReference>
<accession>A0A5K7YNQ6</accession>
<dbReference type="RefSeq" id="WP_155316187.1">
    <property type="nucleotide sequence ID" value="NZ_AP021874.1"/>
</dbReference>
<evidence type="ECO:0000313" key="1">
    <source>
        <dbReference type="EMBL" id="BBO67984.1"/>
    </source>
</evidence>
<dbReference type="PANTHER" id="PTHR40660">
    <property type="entry name" value="5'-PHOSPHATE OXIDASE PUTATIVE DOMAIN-CONTAINING PROTEIN-RELATED"/>
    <property type="match status" value="1"/>
</dbReference>
<sequence>MLILNNNVKKCLTSPDKTNILSTSNRHGDNNIAMFGSIVPAGDSTLMLMLGDNRTYANLKENPDAALLVTLPGKTGMQTEGCRIYMKVKTVEDGGDTFDRLKAGIKEKVGDAAEMLKHLIHFEITDVRPIVDMGQGV</sequence>
<gene>
    <name evidence="1" type="ORF">DSCA_19140</name>
</gene>
<keyword evidence="2" id="KW-1185">Reference proteome</keyword>
<dbReference type="AlphaFoldDB" id="A0A5K7YNQ6"/>
<proteinExistence type="predicted"/>
<dbReference type="KEGG" id="dalk:DSCA_19140"/>
<dbReference type="OrthoDB" id="5396728at2"/>
<dbReference type="Proteomes" id="UP000427906">
    <property type="component" value="Chromosome"/>
</dbReference>
<dbReference type="SUPFAM" id="SSF50475">
    <property type="entry name" value="FMN-binding split barrel"/>
    <property type="match status" value="1"/>
</dbReference>
<dbReference type="EMBL" id="AP021874">
    <property type="protein sequence ID" value="BBO67984.1"/>
    <property type="molecule type" value="Genomic_DNA"/>
</dbReference>
<dbReference type="Gene3D" id="2.30.110.10">
    <property type="entry name" value="Electron Transport, Fmn-binding Protein, Chain A"/>
    <property type="match status" value="1"/>
</dbReference>
<name>A0A5K7YNQ6_9BACT</name>